<reference evidence="2 3" key="1">
    <citation type="submission" date="2016-10" db="EMBL/GenBank/DDBJ databases">
        <authorList>
            <person name="de Groot N.N."/>
        </authorList>
    </citation>
    <scope>NUCLEOTIDE SEQUENCE [LARGE SCALE GENOMIC DNA]</scope>
    <source>
        <strain evidence="3">L7-484,KACC 16230,DSM 25025</strain>
    </source>
</reference>
<evidence type="ECO:0000313" key="3">
    <source>
        <dbReference type="Proteomes" id="UP000198793"/>
    </source>
</evidence>
<gene>
    <name evidence="2" type="ORF">SAMN05192530_11612</name>
</gene>
<keyword evidence="3" id="KW-1185">Reference proteome</keyword>
<organism evidence="2 3">
    <name type="scientific">Aureimonas jatrophae</name>
    <dbReference type="NCBI Taxonomy" id="1166073"/>
    <lineage>
        <taxon>Bacteria</taxon>
        <taxon>Pseudomonadati</taxon>
        <taxon>Pseudomonadota</taxon>
        <taxon>Alphaproteobacteria</taxon>
        <taxon>Hyphomicrobiales</taxon>
        <taxon>Aurantimonadaceae</taxon>
        <taxon>Aureimonas</taxon>
    </lineage>
</organism>
<evidence type="ECO:0008006" key="4">
    <source>
        <dbReference type="Google" id="ProtNLM"/>
    </source>
</evidence>
<protein>
    <recommendedName>
        <fullName evidence="4">Lipoprotein</fullName>
    </recommendedName>
</protein>
<dbReference type="PROSITE" id="PS51257">
    <property type="entry name" value="PROKAR_LIPOPROTEIN"/>
    <property type="match status" value="1"/>
</dbReference>
<name>A0A1H0MZC0_9HYPH</name>
<accession>A0A1H0MZC0</accession>
<feature type="signal peptide" evidence="1">
    <location>
        <begin position="1"/>
        <end position="18"/>
    </location>
</feature>
<sequence length="125" mass="13248">MRRVVVVALFAALSGCSASDDQAPIVGPSGQSVNRTKCSDSSDQCFRSANAACGGSYQVVDSSSNAGGVLDDTVPGPTTWYRMSYVCGPSDGRMPDFPFRGQQYKAPTTTTCREGRHNSVTCDTY</sequence>
<feature type="chain" id="PRO_5011552476" description="Lipoprotein" evidence="1">
    <location>
        <begin position="19"/>
        <end position="125"/>
    </location>
</feature>
<proteinExistence type="predicted"/>
<evidence type="ECO:0000313" key="2">
    <source>
        <dbReference type="EMBL" id="SDO85470.1"/>
    </source>
</evidence>
<dbReference type="EMBL" id="FNIT01000016">
    <property type="protein sequence ID" value="SDO85470.1"/>
    <property type="molecule type" value="Genomic_DNA"/>
</dbReference>
<evidence type="ECO:0000256" key="1">
    <source>
        <dbReference type="SAM" id="SignalP"/>
    </source>
</evidence>
<dbReference type="AlphaFoldDB" id="A0A1H0MZC0"/>
<dbReference type="OrthoDB" id="7874218at2"/>
<keyword evidence="1" id="KW-0732">Signal</keyword>
<dbReference type="Proteomes" id="UP000198793">
    <property type="component" value="Unassembled WGS sequence"/>
</dbReference>